<dbReference type="EMBL" id="BAAAQN010000006">
    <property type="protein sequence ID" value="GAA2018861.1"/>
    <property type="molecule type" value="Genomic_DNA"/>
</dbReference>
<keyword evidence="2" id="KW-1185">Reference proteome</keyword>
<evidence type="ECO:0008006" key="3">
    <source>
        <dbReference type="Google" id="ProtNLM"/>
    </source>
</evidence>
<accession>A0ABN2TSA6</accession>
<organism evidence="1 2">
    <name type="scientific">Catenulispora yoronensis</name>
    <dbReference type="NCBI Taxonomy" id="450799"/>
    <lineage>
        <taxon>Bacteria</taxon>
        <taxon>Bacillati</taxon>
        <taxon>Actinomycetota</taxon>
        <taxon>Actinomycetes</taxon>
        <taxon>Catenulisporales</taxon>
        <taxon>Catenulisporaceae</taxon>
        <taxon>Catenulispora</taxon>
    </lineage>
</organism>
<evidence type="ECO:0000313" key="1">
    <source>
        <dbReference type="EMBL" id="GAA2018861.1"/>
    </source>
</evidence>
<sequence>MPPPYPQPIPGGANVTQTGTAALWNANIPPITNFLTHRPFAYLWQTIAQVLPGTSDRPRTPILLNAGYDNSGAHSTTVNTSRYTCQLPGLYHVIGQLGLQLPVIVGTAERTSHLEIRINGTAYTDAPLIFDTGPANTGGTVQASIYAQLRLGDYIDITGESYFNPITTFTDYRRPAMFVHWVSI</sequence>
<reference evidence="1 2" key="1">
    <citation type="journal article" date="2019" name="Int. J. Syst. Evol. Microbiol.">
        <title>The Global Catalogue of Microorganisms (GCM) 10K type strain sequencing project: providing services to taxonomists for standard genome sequencing and annotation.</title>
        <authorList>
            <consortium name="The Broad Institute Genomics Platform"/>
            <consortium name="The Broad Institute Genome Sequencing Center for Infectious Disease"/>
            <person name="Wu L."/>
            <person name="Ma J."/>
        </authorList>
    </citation>
    <scope>NUCLEOTIDE SEQUENCE [LARGE SCALE GENOMIC DNA]</scope>
    <source>
        <strain evidence="1 2">JCM 16014</strain>
    </source>
</reference>
<evidence type="ECO:0000313" key="2">
    <source>
        <dbReference type="Proteomes" id="UP001500751"/>
    </source>
</evidence>
<dbReference type="RefSeq" id="WP_344664664.1">
    <property type="nucleotide sequence ID" value="NZ_BAAAQN010000006.1"/>
</dbReference>
<proteinExistence type="predicted"/>
<gene>
    <name evidence="1" type="ORF">GCM10009839_13880</name>
</gene>
<name>A0ABN2TSA6_9ACTN</name>
<dbReference type="Proteomes" id="UP001500751">
    <property type="component" value="Unassembled WGS sequence"/>
</dbReference>
<comment type="caution">
    <text evidence="1">The sequence shown here is derived from an EMBL/GenBank/DDBJ whole genome shotgun (WGS) entry which is preliminary data.</text>
</comment>
<protein>
    <recommendedName>
        <fullName evidence="3">C1q domain-containing protein</fullName>
    </recommendedName>
</protein>